<evidence type="ECO:0000313" key="3">
    <source>
        <dbReference type="EMBL" id="PVD25867.1"/>
    </source>
</evidence>
<proteinExistence type="inferred from homology"/>
<dbReference type="PANTHER" id="PTHR11240">
    <property type="entry name" value="RIBONUCLEASE T2"/>
    <property type="match status" value="1"/>
</dbReference>
<comment type="similarity">
    <text evidence="1 2">Belongs to the RNase T2 family.</text>
</comment>
<dbReference type="InterPro" id="IPR001568">
    <property type="entry name" value="RNase_T2-like"/>
</dbReference>
<dbReference type="GO" id="GO:0003723">
    <property type="term" value="F:RNA binding"/>
    <property type="evidence" value="ECO:0007669"/>
    <property type="project" value="InterPro"/>
</dbReference>
<sequence length="160" mass="18357">MSWTVHGLWPTQEGTLGPNYCNNTWKFNLQQVQVLRPLLDIKWPSFSVQDPLPNNWQHEWEKHGTCGTSVQDLRDELHYFNTTLQLHQKYSLQSLLASRGIVPSSSVTYTPDAVLTALHDILGVYPNVICVRDEGRFVTERKTVIPRNCGDLHDQGLWSN</sequence>
<dbReference type="InterPro" id="IPR036430">
    <property type="entry name" value="RNase_T2-like_sf"/>
</dbReference>
<reference evidence="3 4" key="1">
    <citation type="submission" date="2018-04" db="EMBL/GenBank/DDBJ databases">
        <title>The genome of golden apple snail Pomacea canaliculata provides insight into stress tolerance and invasive adaptation.</title>
        <authorList>
            <person name="Liu C."/>
            <person name="Liu B."/>
            <person name="Ren Y."/>
            <person name="Zhang Y."/>
            <person name="Wang H."/>
            <person name="Li S."/>
            <person name="Jiang F."/>
            <person name="Yin L."/>
            <person name="Zhang G."/>
            <person name="Qian W."/>
            <person name="Fan W."/>
        </authorList>
    </citation>
    <scope>NUCLEOTIDE SEQUENCE [LARGE SCALE GENOMIC DNA]</scope>
    <source>
        <strain evidence="3">SZHN2017</strain>
        <tissue evidence="3">Muscle</tissue>
    </source>
</reference>
<evidence type="ECO:0000313" key="4">
    <source>
        <dbReference type="Proteomes" id="UP000245119"/>
    </source>
</evidence>
<dbReference type="Gene3D" id="3.90.730.10">
    <property type="entry name" value="Ribonuclease T2-like"/>
    <property type="match status" value="1"/>
</dbReference>
<comment type="caution">
    <text evidence="3">The sequence shown here is derived from an EMBL/GenBank/DDBJ whole genome shotgun (WGS) entry which is preliminary data.</text>
</comment>
<dbReference type="Proteomes" id="UP000245119">
    <property type="component" value="Linkage Group LG8"/>
</dbReference>
<dbReference type="InterPro" id="IPR018188">
    <property type="entry name" value="RNase_T2_His_AS_1"/>
</dbReference>
<dbReference type="OrthoDB" id="435754at2759"/>
<evidence type="ECO:0000256" key="2">
    <source>
        <dbReference type="RuleBase" id="RU004328"/>
    </source>
</evidence>
<gene>
    <name evidence="3" type="ORF">C0Q70_13531</name>
</gene>
<dbReference type="PANTHER" id="PTHR11240:SF22">
    <property type="entry name" value="RIBONUCLEASE T2"/>
    <property type="match status" value="1"/>
</dbReference>
<dbReference type="Pfam" id="PF00445">
    <property type="entry name" value="Ribonuclease_T2"/>
    <property type="match status" value="1"/>
</dbReference>
<dbReference type="GO" id="GO:0006401">
    <property type="term" value="P:RNA catabolic process"/>
    <property type="evidence" value="ECO:0007669"/>
    <property type="project" value="TreeGrafter"/>
</dbReference>
<dbReference type="SUPFAM" id="SSF55895">
    <property type="entry name" value="Ribonuclease Rh-like"/>
    <property type="match status" value="1"/>
</dbReference>
<dbReference type="EMBL" id="PZQS01000008">
    <property type="protein sequence ID" value="PVD25867.1"/>
    <property type="molecule type" value="Genomic_DNA"/>
</dbReference>
<dbReference type="AlphaFoldDB" id="A0A2T7NXG1"/>
<dbReference type="PROSITE" id="PS00530">
    <property type="entry name" value="RNASE_T2_1"/>
    <property type="match status" value="1"/>
</dbReference>
<organism evidence="3 4">
    <name type="scientific">Pomacea canaliculata</name>
    <name type="common">Golden apple snail</name>
    <dbReference type="NCBI Taxonomy" id="400727"/>
    <lineage>
        <taxon>Eukaryota</taxon>
        <taxon>Metazoa</taxon>
        <taxon>Spiralia</taxon>
        <taxon>Lophotrochozoa</taxon>
        <taxon>Mollusca</taxon>
        <taxon>Gastropoda</taxon>
        <taxon>Caenogastropoda</taxon>
        <taxon>Architaenioglossa</taxon>
        <taxon>Ampullarioidea</taxon>
        <taxon>Ampullariidae</taxon>
        <taxon>Pomacea</taxon>
    </lineage>
</organism>
<protein>
    <submittedName>
        <fullName evidence="3">Uncharacterized protein</fullName>
    </submittedName>
</protein>
<accession>A0A2T7NXG1</accession>
<keyword evidence="4" id="KW-1185">Reference proteome</keyword>
<evidence type="ECO:0000256" key="1">
    <source>
        <dbReference type="ARBA" id="ARBA00007469"/>
    </source>
</evidence>
<dbReference type="GO" id="GO:0005576">
    <property type="term" value="C:extracellular region"/>
    <property type="evidence" value="ECO:0007669"/>
    <property type="project" value="TreeGrafter"/>
</dbReference>
<name>A0A2T7NXG1_POMCA</name>
<dbReference type="GO" id="GO:0033897">
    <property type="term" value="F:ribonuclease T2 activity"/>
    <property type="evidence" value="ECO:0007669"/>
    <property type="project" value="InterPro"/>
</dbReference>